<keyword evidence="2" id="KW-1185">Reference proteome</keyword>
<dbReference type="Proteomes" id="UP000789525">
    <property type="component" value="Unassembled WGS sequence"/>
</dbReference>
<comment type="caution">
    <text evidence="1">The sequence shown here is derived from an EMBL/GenBank/DDBJ whole genome shotgun (WGS) entry which is preliminary data.</text>
</comment>
<proteinExistence type="predicted"/>
<protein>
    <submittedName>
        <fullName evidence="1">9072_t:CDS:1</fullName>
    </submittedName>
</protein>
<evidence type="ECO:0000313" key="1">
    <source>
        <dbReference type="EMBL" id="CAG8692679.1"/>
    </source>
</evidence>
<gene>
    <name evidence="1" type="ORF">ACOLOM_LOCUS9894</name>
</gene>
<reference evidence="1" key="1">
    <citation type="submission" date="2021-06" db="EMBL/GenBank/DDBJ databases">
        <authorList>
            <person name="Kallberg Y."/>
            <person name="Tangrot J."/>
            <person name="Rosling A."/>
        </authorList>
    </citation>
    <scope>NUCLEOTIDE SEQUENCE</scope>
    <source>
        <strain evidence="1">CL356</strain>
    </source>
</reference>
<sequence length="124" mass="13806">MPPVDTDEHHRPVRVGKVLNDRLPYDHDILHRLQDAQKDENDDEPCEAIPVDEEGREDQYWYSSSATRPSLGGAVVVLDMVDGSGASCDNPPSQNYTDGDRLALEGEVEFLRKTTLQSRTRAGA</sequence>
<organism evidence="1 2">
    <name type="scientific">Acaulospora colombiana</name>
    <dbReference type="NCBI Taxonomy" id="27376"/>
    <lineage>
        <taxon>Eukaryota</taxon>
        <taxon>Fungi</taxon>
        <taxon>Fungi incertae sedis</taxon>
        <taxon>Mucoromycota</taxon>
        <taxon>Glomeromycotina</taxon>
        <taxon>Glomeromycetes</taxon>
        <taxon>Diversisporales</taxon>
        <taxon>Acaulosporaceae</taxon>
        <taxon>Acaulospora</taxon>
    </lineage>
</organism>
<evidence type="ECO:0000313" key="2">
    <source>
        <dbReference type="Proteomes" id="UP000789525"/>
    </source>
</evidence>
<name>A0ACA9PAT0_9GLOM</name>
<accession>A0ACA9PAT0</accession>
<feature type="non-terminal residue" evidence="1">
    <location>
        <position position="124"/>
    </location>
</feature>
<dbReference type="EMBL" id="CAJVPT010029983">
    <property type="protein sequence ID" value="CAG8692679.1"/>
    <property type="molecule type" value="Genomic_DNA"/>
</dbReference>